<feature type="region of interest" description="Disordered" evidence="1">
    <location>
        <begin position="560"/>
        <end position="598"/>
    </location>
</feature>
<feature type="region of interest" description="Disordered" evidence="1">
    <location>
        <begin position="461"/>
        <end position="501"/>
    </location>
</feature>
<organism evidence="2">
    <name type="scientific">Anopheles darlingi</name>
    <name type="common">Mosquito</name>
    <dbReference type="NCBI Taxonomy" id="43151"/>
    <lineage>
        <taxon>Eukaryota</taxon>
        <taxon>Metazoa</taxon>
        <taxon>Ecdysozoa</taxon>
        <taxon>Arthropoda</taxon>
        <taxon>Hexapoda</taxon>
        <taxon>Insecta</taxon>
        <taxon>Pterygota</taxon>
        <taxon>Neoptera</taxon>
        <taxon>Endopterygota</taxon>
        <taxon>Diptera</taxon>
        <taxon>Nematocera</taxon>
        <taxon>Culicoidea</taxon>
        <taxon>Culicidae</taxon>
        <taxon>Anophelinae</taxon>
        <taxon>Anopheles</taxon>
    </lineage>
</organism>
<dbReference type="OMA" id="SIQMEML"/>
<dbReference type="EnsemblMetazoa" id="ADAC005251-RA">
    <property type="protein sequence ID" value="ADAC005251-PA"/>
    <property type="gene ID" value="ADAC005251"/>
</dbReference>
<dbReference type="STRING" id="43151.W5JF96"/>
<dbReference type="SUPFAM" id="SSF51182">
    <property type="entry name" value="RmlC-like cupins"/>
    <property type="match status" value="1"/>
</dbReference>
<name>W5JF96_ANODA</name>
<dbReference type="VEuPathDB" id="VectorBase:ADAR2_008662"/>
<dbReference type="InterPro" id="IPR011051">
    <property type="entry name" value="RmlC_Cupin_sf"/>
</dbReference>
<accession>W5JF96</accession>
<dbReference type="Proteomes" id="UP000000673">
    <property type="component" value="Unassembled WGS sequence"/>
</dbReference>
<feature type="compositionally biased region" description="Low complexity" evidence="1">
    <location>
        <begin position="761"/>
        <end position="772"/>
    </location>
</feature>
<proteinExistence type="predicted"/>
<dbReference type="Gene3D" id="2.60.120.10">
    <property type="entry name" value="Jelly Rolls"/>
    <property type="match status" value="1"/>
</dbReference>
<feature type="region of interest" description="Disordered" evidence="1">
    <location>
        <begin position="677"/>
        <end position="830"/>
    </location>
</feature>
<feature type="compositionally biased region" description="Polar residues" evidence="1">
    <location>
        <begin position="812"/>
        <end position="830"/>
    </location>
</feature>
<feature type="compositionally biased region" description="Basic and acidic residues" evidence="1">
    <location>
        <begin position="791"/>
        <end position="810"/>
    </location>
</feature>
<feature type="compositionally biased region" description="Basic residues" evidence="1">
    <location>
        <begin position="681"/>
        <end position="695"/>
    </location>
</feature>
<feature type="compositionally biased region" description="Basic and acidic residues" evidence="1">
    <location>
        <begin position="584"/>
        <end position="598"/>
    </location>
</feature>
<feature type="compositionally biased region" description="Low complexity" evidence="1">
    <location>
        <begin position="331"/>
        <end position="344"/>
    </location>
</feature>
<dbReference type="EMBL" id="ADMH02001312">
    <property type="protein sequence ID" value="ETN63042.1"/>
    <property type="molecule type" value="Genomic_DNA"/>
</dbReference>
<evidence type="ECO:0000313" key="3">
    <source>
        <dbReference type="EnsemblMetazoa" id="ADAC005251-PA"/>
    </source>
</evidence>
<keyword evidence="4" id="KW-1185">Reference proteome</keyword>
<evidence type="ECO:0000313" key="2">
    <source>
        <dbReference type="EMBL" id="ETN63042.1"/>
    </source>
</evidence>
<evidence type="ECO:0008006" key="5">
    <source>
        <dbReference type="Google" id="ProtNLM"/>
    </source>
</evidence>
<feature type="compositionally biased region" description="Acidic residues" evidence="1">
    <location>
        <begin position="464"/>
        <end position="476"/>
    </location>
</feature>
<feature type="region of interest" description="Disordered" evidence="1">
    <location>
        <begin position="615"/>
        <end position="641"/>
    </location>
</feature>
<dbReference type="CDD" id="cd02208">
    <property type="entry name" value="cupin_RmlC-like"/>
    <property type="match status" value="1"/>
</dbReference>
<dbReference type="AlphaFoldDB" id="W5JF96"/>
<dbReference type="InterPro" id="IPR014710">
    <property type="entry name" value="RmlC-like_jellyroll"/>
</dbReference>
<sequence length="974" mass="108060">MVVIPETPSPVHRSHQPISTPLSGLRLFRRSSSPRSAVRRTLMKEERDDVFSTPRRSILKRESETGSDSSIKHVSFAEQLYEVRHVSPAYICSPHNSDITSDESEEEEQHDEAAVVFTSIATKETRKPLDKVQPAKSNVQAAVEVRSQPAIGELQKKTSDHEEESRENMVQSPDPRPCIEPNDNRRLHDRIEAHGNAEARESPIALTVERSDKDDAERPISRSFGTARAGNRTNRNTINMIMEDWDSEDIPSTNDTQHLVTEQRVQRSTSPNTEPIPITNIDTPRPILHEILDPPSAFCDETDANSASDVEEPANGKSDRNNMPPTDDGESSSGVSSDGSSTVEARTMEAEHDGAIASVPYNSAIRIKSVNSPHDHISMNMLAAVDEIHRSQSSQVAKGVETNRPSQGDRRTLVLTRKRSTLAAVNPDAVSYFKAIEKTCAPKRSKKVKSGKERRKLFIKEMAVDDLGDGKDEEPNELVPSPELEPPEQAPEREQEPVPRAIESVSSSAITCPLVAVRLQRLSNGTIERMIGVKQTLSTCINPPVEPEPPMILLASPPPVTEKQNVESPEKACMPSQPKRTKTAKAEPWKKMVRSDETRQLKQLKDVANEIRQQVEGTNSDDGPLFPEEGVRRSHRNRRLAKDVLKRNPIMMHNDVPNYREPTVKDVLRFYREAEMATGKTAKKPKAPRAPRKTAKTATTERQQPVQEGQVQKRGRKPKQKPKPVNEIDKEGFRIPLPPSSPSSVASSSPKSEKERPQPPSSSTLLSHMGSSPNGFSLDSGLSSATCVSHTGDETDNHPRADKNAPRKQDTALPSTSKTTQCSNVSLQEGSTAADIVAERRRVLDWMMFLTESQKDRPTNTPAPEKPGFRHFSVEHLMFDRSGDIEYSFYSFSVTDNFGFIRMLPNAKKKTSRAKGCVLRFLILNGTAVFTINGIEAKAVGGDFFVLPAGTRYQIQNTSETSLMFMMKSAVAAE</sequence>
<feature type="region of interest" description="Disordered" evidence="1">
    <location>
        <begin position="260"/>
        <end position="346"/>
    </location>
</feature>
<protein>
    <recommendedName>
        <fullName evidence="5">Mif2/CENP-C cupin domain-containing protein</fullName>
    </recommendedName>
</protein>
<reference evidence="2 4" key="1">
    <citation type="journal article" date="2010" name="BMC Genomics">
        <title>Combination of measures distinguishes pre-miRNAs from other stem-loops in the genome of the newly sequenced Anopheles darlingi.</title>
        <authorList>
            <person name="Mendes N.D."/>
            <person name="Freitas A.T."/>
            <person name="Vasconcelos A.T."/>
            <person name="Sagot M.F."/>
        </authorList>
    </citation>
    <scope>NUCLEOTIDE SEQUENCE</scope>
</reference>
<feature type="compositionally biased region" description="Polar residues" evidence="1">
    <location>
        <begin position="773"/>
        <end position="789"/>
    </location>
</feature>
<evidence type="ECO:0000256" key="1">
    <source>
        <dbReference type="SAM" id="MobiDB-lite"/>
    </source>
</evidence>
<feature type="compositionally biased region" description="Basic and acidic residues" evidence="1">
    <location>
        <begin position="154"/>
        <end position="167"/>
    </location>
</feature>
<reference evidence="2" key="3">
    <citation type="journal article" date="2013" name="Nucleic Acids Res.">
        <title>The genome of Anopheles darlingi, the main neotropical malaria vector.</title>
        <authorList>
            <person name="Marinotti O."/>
            <person name="Cerqueira G.C."/>
            <person name="de Almeida L.G."/>
            <person name="Ferro M.I."/>
            <person name="Loreto E.L."/>
            <person name="Zaha A."/>
            <person name="Teixeira S.M."/>
            <person name="Wespiser A.R."/>
            <person name="Almeida E Silva A."/>
            <person name="Schlindwein A.D."/>
            <person name="Pacheco A.C."/>
            <person name="Silva A.L."/>
            <person name="Graveley B.R."/>
            <person name="Walenz B.P."/>
            <person name="Lima Bde A."/>
            <person name="Ribeiro C.A."/>
            <person name="Nunes-Silva C.G."/>
            <person name="de Carvalho C.R."/>
            <person name="Soares C.M."/>
            <person name="de Menezes C.B."/>
            <person name="Matiolli C."/>
            <person name="Caffrey D."/>
            <person name="Araujo D.A."/>
            <person name="de Oliveira D.M."/>
            <person name="Golenbock D."/>
            <person name="Grisard E.C."/>
            <person name="Fantinatti-Garboggini F."/>
            <person name="de Carvalho F.M."/>
            <person name="Barcellos F.G."/>
            <person name="Prosdocimi F."/>
            <person name="May G."/>
            <person name="Azevedo Junior G.M."/>
            <person name="Guimaraes G.M."/>
            <person name="Goldman G.H."/>
            <person name="Padilha I.Q."/>
            <person name="Batista Jda S."/>
            <person name="Ferro J.A."/>
            <person name="Ribeiro J.M."/>
            <person name="Fietto J.L."/>
            <person name="Dabbas K.M."/>
            <person name="Cerdeira L."/>
            <person name="Agnez-Lima L.F."/>
            <person name="Brocchi M."/>
            <person name="de Carvalho M.O."/>
            <person name="Teixeira Mde M."/>
            <person name="Diniz Maia Mde M."/>
            <person name="Goldman M.H."/>
            <person name="Cruz Schneider M.P."/>
            <person name="Felipe M.S."/>
            <person name="Hungria M."/>
            <person name="Nicolas M.F."/>
            <person name="Pereira M."/>
            <person name="Montes M.A."/>
            <person name="Cantao M.E."/>
            <person name="Vincentz M."/>
            <person name="Rafael M.S."/>
            <person name="Silverman N."/>
            <person name="Stoco P.H."/>
            <person name="Souza R.C."/>
            <person name="Vicentini R."/>
            <person name="Gazzinelli R.T."/>
            <person name="Neves Rde O."/>
            <person name="Silva R."/>
            <person name="Astolfi-Filho S."/>
            <person name="Maciel T.E."/>
            <person name="Urmenyi T.P."/>
            <person name="Tadei W.P."/>
            <person name="Camargo E.P."/>
            <person name="de Vasconcelos A.T."/>
        </authorList>
    </citation>
    <scope>NUCLEOTIDE SEQUENCE</scope>
</reference>
<dbReference type="VEuPathDB" id="VectorBase:ADAC005251"/>
<reference evidence="3" key="4">
    <citation type="submission" date="2015-06" db="UniProtKB">
        <authorList>
            <consortium name="EnsemblMetazoa"/>
        </authorList>
    </citation>
    <scope>IDENTIFICATION</scope>
</reference>
<dbReference type="HOGENOM" id="CLU_304873_0_0_1"/>
<feature type="compositionally biased region" description="Basic residues" evidence="1">
    <location>
        <begin position="713"/>
        <end position="722"/>
    </location>
</feature>
<feature type="compositionally biased region" description="Basic and acidic residues" evidence="1">
    <location>
        <begin position="724"/>
        <end position="733"/>
    </location>
</feature>
<reference evidence="2" key="2">
    <citation type="submission" date="2010-05" db="EMBL/GenBank/DDBJ databases">
        <authorList>
            <person name="Almeida L.G."/>
            <person name="Nicolas M.F."/>
            <person name="Souza R.C."/>
            <person name="Vasconcelos A.T.R."/>
        </authorList>
    </citation>
    <scope>NUCLEOTIDE SEQUENCE</scope>
</reference>
<dbReference type="eggNOG" id="KOG4615">
    <property type="taxonomic scope" value="Eukaryota"/>
</dbReference>
<gene>
    <name evidence="2" type="ORF">AND_005251</name>
</gene>
<evidence type="ECO:0000313" key="4">
    <source>
        <dbReference type="Proteomes" id="UP000000673"/>
    </source>
</evidence>
<feature type="region of interest" description="Disordered" evidence="1">
    <location>
        <begin position="150"/>
        <end position="179"/>
    </location>
</feature>